<dbReference type="PANTHER" id="PTHR21139:SF42">
    <property type="entry name" value="TRIOSEPHOSPHATE ISOMERASE"/>
    <property type="match status" value="1"/>
</dbReference>
<keyword evidence="5 9" id="KW-0312">Gluconeogenesis</keyword>
<dbReference type="PROSITE" id="PS00171">
    <property type="entry name" value="TIM_1"/>
    <property type="match status" value="1"/>
</dbReference>
<feature type="active site" description="Electrophile" evidence="9">
    <location>
        <position position="94"/>
    </location>
</feature>
<dbReference type="GO" id="GO:0019563">
    <property type="term" value="P:glycerol catabolic process"/>
    <property type="evidence" value="ECO:0007669"/>
    <property type="project" value="TreeGrafter"/>
</dbReference>
<comment type="function">
    <text evidence="9">Involved in the gluconeogenesis. Catalyzes stereospecifically the conversion of dihydroxyacetone phosphate (DHAP) to D-glyceraldehyde-3-phosphate (G3P).</text>
</comment>
<dbReference type="PANTHER" id="PTHR21139">
    <property type="entry name" value="TRIOSEPHOSPHATE ISOMERASE"/>
    <property type="match status" value="1"/>
</dbReference>
<evidence type="ECO:0000256" key="1">
    <source>
        <dbReference type="ARBA" id="ARBA00004680"/>
    </source>
</evidence>
<dbReference type="GO" id="GO:0005829">
    <property type="term" value="C:cytosol"/>
    <property type="evidence" value="ECO:0007669"/>
    <property type="project" value="TreeGrafter"/>
</dbReference>
<dbReference type="UniPathway" id="UPA00138"/>
<keyword evidence="6 9" id="KW-0963">Cytoplasm</keyword>
<comment type="pathway">
    <text evidence="1 9 10">Carbohydrate degradation; glycolysis; D-glyceraldehyde 3-phosphate from glycerone phosphate: step 1/1.</text>
</comment>
<reference evidence="11 12" key="1">
    <citation type="submission" date="2019-07" db="EMBL/GenBank/DDBJ databases">
        <title>Salinicoccus cyprini sp. nov., isolated from gastro-intestinal tract of mirror carp, Cyprinus carpio var. specularis, collected from Gobind Sagar Reservoir, Himachal Pradesh, India.</title>
        <authorList>
            <person name="Talwar C."/>
            <person name="Singh A.K."/>
            <person name="Lal R."/>
            <person name="Negi R.K."/>
        </authorList>
    </citation>
    <scope>NUCLEOTIDE SEQUENCE [LARGE SCALE GENOMIC DNA]</scope>
    <source>
        <strain evidence="11 12">CT19</strain>
    </source>
</reference>
<dbReference type="AlphaFoldDB" id="A0A558ARD4"/>
<dbReference type="FunFam" id="3.20.20.70:FF:000016">
    <property type="entry name" value="Triosephosphate isomerase"/>
    <property type="match status" value="1"/>
</dbReference>
<dbReference type="PROSITE" id="PS51440">
    <property type="entry name" value="TIM_2"/>
    <property type="match status" value="1"/>
</dbReference>
<proteinExistence type="inferred from homology"/>
<organism evidence="11 12">
    <name type="scientific">Salinicoccus cyprini</name>
    <dbReference type="NCBI Taxonomy" id="2493691"/>
    <lineage>
        <taxon>Bacteria</taxon>
        <taxon>Bacillati</taxon>
        <taxon>Bacillota</taxon>
        <taxon>Bacilli</taxon>
        <taxon>Bacillales</taxon>
        <taxon>Staphylococcaceae</taxon>
        <taxon>Salinicoccus</taxon>
    </lineage>
</organism>
<feature type="binding site" evidence="9">
    <location>
        <position position="172"/>
    </location>
    <ligand>
        <name>substrate</name>
    </ligand>
</feature>
<evidence type="ECO:0000256" key="8">
    <source>
        <dbReference type="ARBA" id="ARBA00023235"/>
    </source>
</evidence>
<dbReference type="GO" id="GO:0006096">
    <property type="term" value="P:glycolytic process"/>
    <property type="evidence" value="ECO:0007669"/>
    <property type="project" value="UniProtKB-UniRule"/>
</dbReference>
<sequence>MRTPFIAGNWKMNKTISEGNEFIDALGELPRSSEVESAICAPFIHLPSLVEKTKDLEIGVGAQNSHFEDSGAFTGEVSPSMLKDLGVQYVIIGHSERREHFNETDETVNRKAHALHAKNLVPIICCGETDEERESGKATDKVKDQISKALDGLTEDQVKASVIAYEPIWAIGTGKSATSEDANEMCGIIRETIASLYDDGTAEAVRIQYGGSVKPENVKEYMAQAHIDGALVGGASLKPDSFVQLLEGAK</sequence>
<evidence type="ECO:0000256" key="6">
    <source>
        <dbReference type="ARBA" id="ARBA00022490"/>
    </source>
</evidence>
<feature type="binding site" evidence="9">
    <location>
        <position position="212"/>
    </location>
    <ligand>
        <name>substrate</name>
    </ligand>
</feature>
<dbReference type="HAMAP" id="MF_00147_B">
    <property type="entry name" value="TIM_B"/>
    <property type="match status" value="1"/>
</dbReference>
<feature type="active site" description="Proton acceptor" evidence="9">
    <location>
        <position position="166"/>
    </location>
</feature>
<comment type="pathway">
    <text evidence="9 10">Carbohydrate biosynthesis; gluconeogenesis.</text>
</comment>
<name>A0A558ARD4_9STAP</name>
<dbReference type="RefSeq" id="WP_145290763.1">
    <property type="nucleotide sequence ID" value="NZ_VMSJ01000006.1"/>
</dbReference>
<evidence type="ECO:0000256" key="9">
    <source>
        <dbReference type="HAMAP-Rule" id="MF_00147"/>
    </source>
</evidence>
<dbReference type="GO" id="GO:0006094">
    <property type="term" value="P:gluconeogenesis"/>
    <property type="evidence" value="ECO:0007669"/>
    <property type="project" value="UniProtKB-UniRule"/>
</dbReference>
<dbReference type="GO" id="GO:0004807">
    <property type="term" value="F:triose-phosphate isomerase activity"/>
    <property type="evidence" value="ECO:0007669"/>
    <property type="project" value="UniProtKB-UniRule"/>
</dbReference>
<dbReference type="InterPro" id="IPR035990">
    <property type="entry name" value="TIM_sf"/>
</dbReference>
<evidence type="ECO:0000256" key="7">
    <source>
        <dbReference type="ARBA" id="ARBA00023152"/>
    </source>
</evidence>
<comment type="subunit">
    <text evidence="9 10">Homodimer.</text>
</comment>
<evidence type="ECO:0000256" key="5">
    <source>
        <dbReference type="ARBA" id="ARBA00022432"/>
    </source>
</evidence>
<keyword evidence="7 9" id="KW-0324">Glycolysis</keyword>
<dbReference type="InterPro" id="IPR000652">
    <property type="entry name" value="Triosephosphate_isomerase"/>
</dbReference>
<protein>
    <recommendedName>
        <fullName evidence="4 9">Triosephosphate isomerase</fullName>
        <shortName evidence="9">TIM</shortName>
        <shortName evidence="9">TPI</shortName>
        <ecNumber evidence="3 9">5.3.1.1</ecNumber>
    </recommendedName>
    <alternativeName>
        <fullName evidence="9">Triose-phosphate isomerase</fullName>
    </alternativeName>
</protein>
<dbReference type="Pfam" id="PF00121">
    <property type="entry name" value="TIM"/>
    <property type="match status" value="1"/>
</dbReference>
<dbReference type="CDD" id="cd00311">
    <property type="entry name" value="TIM"/>
    <property type="match status" value="1"/>
</dbReference>
<evidence type="ECO:0000256" key="2">
    <source>
        <dbReference type="ARBA" id="ARBA00007422"/>
    </source>
</evidence>
<feature type="binding site" evidence="9">
    <location>
        <begin position="233"/>
        <end position="234"/>
    </location>
    <ligand>
        <name>substrate</name>
    </ligand>
</feature>
<evidence type="ECO:0000256" key="3">
    <source>
        <dbReference type="ARBA" id="ARBA00011940"/>
    </source>
</evidence>
<feature type="binding site" evidence="9">
    <location>
        <begin position="9"/>
        <end position="11"/>
    </location>
    <ligand>
        <name>substrate</name>
    </ligand>
</feature>
<comment type="similarity">
    <text evidence="2 9 10">Belongs to the triosephosphate isomerase family.</text>
</comment>
<evidence type="ECO:0000256" key="4">
    <source>
        <dbReference type="ARBA" id="ARBA00019397"/>
    </source>
</evidence>
<comment type="subcellular location">
    <subcellularLocation>
        <location evidence="9 10">Cytoplasm</location>
    </subcellularLocation>
</comment>
<evidence type="ECO:0000256" key="10">
    <source>
        <dbReference type="RuleBase" id="RU363013"/>
    </source>
</evidence>
<dbReference type="Gene3D" id="3.20.20.70">
    <property type="entry name" value="Aldolase class I"/>
    <property type="match status" value="1"/>
</dbReference>
<dbReference type="EC" id="5.3.1.1" evidence="3 9"/>
<dbReference type="SUPFAM" id="SSF51351">
    <property type="entry name" value="Triosephosphate isomerase (TIM)"/>
    <property type="match status" value="1"/>
</dbReference>
<gene>
    <name evidence="9" type="primary">tpiA</name>
    <name evidence="11" type="ORF">FO441_12375</name>
</gene>
<keyword evidence="8 9" id="KW-0413">Isomerase</keyword>
<keyword evidence="12" id="KW-1185">Reference proteome</keyword>
<dbReference type="InterPro" id="IPR022896">
    <property type="entry name" value="TrioseP_Isoase_bac/euk"/>
</dbReference>
<evidence type="ECO:0000313" key="11">
    <source>
        <dbReference type="EMBL" id="TVT26796.1"/>
    </source>
</evidence>
<dbReference type="InterPro" id="IPR013785">
    <property type="entry name" value="Aldolase_TIM"/>
</dbReference>
<dbReference type="OrthoDB" id="9809429at2"/>
<evidence type="ECO:0000313" key="12">
    <source>
        <dbReference type="Proteomes" id="UP000315103"/>
    </source>
</evidence>
<accession>A0A558ARD4</accession>
<dbReference type="NCBIfam" id="TIGR00419">
    <property type="entry name" value="tim"/>
    <property type="match status" value="1"/>
</dbReference>
<dbReference type="UniPathway" id="UPA00109">
    <property type="reaction ID" value="UER00189"/>
</dbReference>
<dbReference type="Proteomes" id="UP000315103">
    <property type="component" value="Unassembled WGS sequence"/>
</dbReference>
<comment type="catalytic activity">
    <reaction evidence="9 10">
        <text>D-glyceraldehyde 3-phosphate = dihydroxyacetone phosphate</text>
        <dbReference type="Rhea" id="RHEA:18585"/>
        <dbReference type="ChEBI" id="CHEBI:57642"/>
        <dbReference type="ChEBI" id="CHEBI:59776"/>
        <dbReference type="EC" id="5.3.1.1"/>
    </reaction>
</comment>
<comment type="caution">
    <text evidence="11">The sequence shown here is derived from an EMBL/GenBank/DDBJ whole genome shotgun (WGS) entry which is preliminary data.</text>
</comment>
<dbReference type="GO" id="GO:0046166">
    <property type="term" value="P:glyceraldehyde-3-phosphate biosynthetic process"/>
    <property type="evidence" value="ECO:0007669"/>
    <property type="project" value="TreeGrafter"/>
</dbReference>
<dbReference type="InterPro" id="IPR020861">
    <property type="entry name" value="Triosephosphate_isomerase_AS"/>
</dbReference>
<dbReference type="EMBL" id="VMSJ01000006">
    <property type="protein sequence ID" value="TVT26796.1"/>
    <property type="molecule type" value="Genomic_DNA"/>
</dbReference>